<protein>
    <submittedName>
        <fullName evidence="2">Cytochrome P450</fullName>
    </submittedName>
</protein>
<name>A0AC34FH50_9BILA</name>
<dbReference type="Proteomes" id="UP000887579">
    <property type="component" value="Unplaced"/>
</dbReference>
<evidence type="ECO:0000313" key="2">
    <source>
        <dbReference type="WBParaSite" id="ES5_v2.g16694.t1"/>
    </source>
</evidence>
<accession>A0AC34FH50</accession>
<dbReference type="WBParaSite" id="ES5_v2.g16694.t1">
    <property type="protein sequence ID" value="ES5_v2.g16694.t1"/>
    <property type="gene ID" value="ES5_v2.g16694"/>
</dbReference>
<proteinExistence type="predicted"/>
<reference evidence="2" key="1">
    <citation type="submission" date="2022-11" db="UniProtKB">
        <authorList>
            <consortium name="WormBaseParasite"/>
        </authorList>
    </citation>
    <scope>IDENTIFICATION</scope>
</reference>
<sequence length="502" mass="58404">MFFSLYLRHRCNYFASRNIPQPPVTSYFLGNLDELEKDGKHMDHLRKWDSEYGKLFGIMEGSHRVIVTSDVNLLHEVFVKQFPVFQSRKVHASFVIDQKNDPRLNLFLAEGKKWKRFRGLITSSLTVKQIKQIDPIIKQATHELLDHVRKNRDDHKINIQPTLLDASFAVICRSVLGIHEKLGESKYIEEVLEALSMKETSKSWIKSFFAGTYEFRIVTRFLQILTLLTSIGAILRLRNRCEEMIIKREKETSEDKEKRQQDFIDFLRESQEEIDTSGDSNLMLREPKKLTREEVIGTALLFLIAGGDTTSNLVGYCLYELARHPEYQYMILQEIKDCIETEDDINYNNIKELVFLDRFMKEVSRIHPVGFPVLARRAVETTTLPHPNGGTFEIEKGVCIFANAPVIHMDKQIWGEDADKFDPDRFLPENIKDRHPMALLTFGAGPRICPGKNLAVYEVKHFIVFLLREFKIEMNDETKLNEITRTLLCPESMNLSFIPWNL</sequence>
<evidence type="ECO:0000313" key="1">
    <source>
        <dbReference type="Proteomes" id="UP000887579"/>
    </source>
</evidence>
<organism evidence="1 2">
    <name type="scientific">Panagrolaimus sp. ES5</name>
    <dbReference type="NCBI Taxonomy" id="591445"/>
    <lineage>
        <taxon>Eukaryota</taxon>
        <taxon>Metazoa</taxon>
        <taxon>Ecdysozoa</taxon>
        <taxon>Nematoda</taxon>
        <taxon>Chromadorea</taxon>
        <taxon>Rhabditida</taxon>
        <taxon>Tylenchina</taxon>
        <taxon>Panagrolaimomorpha</taxon>
        <taxon>Panagrolaimoidea</taxon>
        <taxon>Panagrolaimidae</taxon>
        <taxon>Panagrolaimus</taxon>
    </lineage>
</organism>